<reference evidence="6 7" key="1">
    <citation type="submission" date="2019-11" db="EMBL/GenBank/DDBJ databases">
        <title>Genome sequences of 17 halophilic strains isolated from different environments.</title>
        <authorList>
            <person name="Furrow R.E."/>
        </authorList>
    </citation>
    <scope>NUCLEOTIDE SEQUENCE [LARGE SCALE GENOMIC DNA]</scope>
    <source>
        <strain evidence="6 7">22505_10_Sand</strain>
    </source>
</reference>
<evidence type="ECO:0000256" key="4">
    <source>
        <dbReference type="ARBA" id="ARBA00023163"/>
    </source>
</evidence>
<organism evidence="6 7">
    <name type="scientific">Halobacillus litoralis</name>
    <dbReference type="NCBI Taxonomy" id="45668"/>
    <lineage>
        <taxon>Bacteria</taxon>
        <taxon>Bacillati</taxon>
        <taxon>Bacillota</taxon>
        <taxon>Bacilli</taxon>
        <taxon>Bacillales</taxon>
        <taxon>Bacillaceae</taxon>
        <taxon>Halobacillus</taxon>
    </lineage>
</organism>
<dbReference type="Proteomes" id="UP000447393">
    <property type="component" value="Unassembled WGS sequence"/>
</dbReference>
<sequence>MNFDQLKYILEVSKERSLTKAAKNLHVSTPAISKAITQLEKEFGITIFNRTRQGTIPTLEGKKLIKGSMDILKKTEDLYKEFHPNQSKPLKIGCGPALTYVIYDAFLLFNKENPDIEVEIVEMDKDDILKALKDNEISIGFSQYDPEEFQRSDITESIDYDFLFNGYTCVCVSKHSPLYHKDRLTVEDIRNEKFVLYNSERVKAINELYVSNMNLLFTSNNIEVLRSAVLNGHAIVIVHNLTFVRHPDVLNGNLRVIPLEKTGLESYSFWGVRSKKSEVSPEAKEFQLKVLQACRL</sequence>
<proteinExistence type="inferred from homology"/>
<accession>A0A845EE61</accession>
<comment type="similarity">
    <text evidence="1">Belongs to the LysR transcriptional regulatory family.</text>
</comment>
<dbReference type="CDD" id="cd05466">
    <property type="entry name" value="PBP2_LTTR_substrate"/>
    <property type="match status" value="1"/>
</dbReference>
<dbReference type="FunFam" id="1.10.10.10:FF:000001">
    <property type="entry name" value="LysR family transcriptional regulator"/>
    <property type="match status" value="1"/>
</dbReference>
<evidence type="ECO:0000313" key="6">
    <source>
        <dbReference type="EMBL" id="MYL50001.1"/>
    </source>
</evidence>
<protein>
    <submittedName>
        <fullName evidence="6">LysR family transcriptional regulator</fullName>
    </submittedName>
</protein>
<evidence type="ECO:0000259" key="5">
    <source>
        <dbReference type="PROSITE" id="PS50931"/>
    </source>
</evidence>
<dbReference type="InterPro" id="IPR036390">
    <property type="entry name" value="WH_DNA-bd_sf"/>
</dbReference>
<dbReference type="OrthoDB" id="9803735at2"/>
<gene>
    <name evidence="6" type="ORF">GLV98_10930</name>
</gene>
<dbReference type="AlphaFoldDB" id="A0A845EE61"/>
<dbReference type="Gene3D" id="1.10.10.10">
    <property type="entry name" value="Winged helix-like DNA-binding domain superfamily/Winged helix DNA-binding domain"/>
    <property type="match status" value="1"/>
</dbReference>
<dbReference type="PROSITE" id="PS50931">
    <property type="entry name" value="HTH_LYSR"/>
    <property type="match status" value="1"/>
</dbReference>
<keyword evidence="2" id="KW-0805">Transcription regulation</keyword>
<name>A0A845EE61_9BACI</name>
<dbReference type="GO" id="GO:0003700">
    <property type="term" value="F:DNA-binding transcription factor activity"/>
    <property type="evidence" value="ECO:0007669"/>
    <property type="project" value="InterPro"/>
</dbReference>
<dbReference type="Pfam" id="PF03466">
    <property type="entry name" value="LysR_substrate"/>
    <property type="match status" value="1"/>
</dbReference>
<evidence type="ECO:0000256" key="1">
    <source>
        <dbReference type="ARBA" id="ARBA00009437"/>
    </source>
</evidence>
<feature type="domain" description="HTH lysR-type" evidence="5">
    <location>
        <begin position="1"/>
        <end position="58"/>
    </location>
</feature>
<dbReference type="EMBL" id="WMEZ01000003">
    <property type="protein sequence ID" value="MYL50001.1"/>
    <property type="molecule type" value="Genomic_DNA"/>
</dbReference>
<dbReference type="Gene3D" id="3.40.190.290">
    <property type="match status" value="1"/>
</dbReference>
<dbReference type="InterPro" id="IPR005119">
    <property type="entry name" value="LysR_subst-bd"/>
</dbReference>
<keyword evidence="4" id="KW-0804">Transcription</keyword>
<dbReference type="GO" id="GO:0000976">
    <property type="term" value="F:transcription cis-regulatory region binding"/>
    <property type="evidence" value="ECO:0007669"/>
    <property type="project" value="TreeGrafter"/>
</dbReference>
<dbReference type="InterPro" id="IPR036388">
    <property type="entry name" value="WH-like_DNA-bd_sf"/>
</dbReference>
<evidence type="ECO:0000313" key="7">
    <source>
        <dbReference type="Proteomes" id="UP000447393"/>
    </source>
</evidence>
<comment type="caution">
    <text evidence="6">The sequence shown here is derived from an EMBL/GenBank/DDBJ whole genome shotgun (WGS) entry which is preliminary data.</text>
</comment>
<dbReference type="PANTHER" id="PTHR30126">
    <property type="entry name" value="HTH-TYPE TRANSCRIPTIONAL REGULATOR"/>
    <property type="match status" value="1"/>
</dbReference>
<dbReference type="SUPFAM" id="SSF53850">
    <property type="entry name" value="Periplasmic binding protein-like II"/>
    <property type="match status" value="1"/>
</dbReference>
<evidence type="ECO:0000256" key="2">
    <source>
        <dbReference type="ARBA" id="ARBA00023015"/>
    </source>
</evidence>
<dbReference type="InterPro" id="IPR000847">
    <property type="entry name" value="LysR_HTH_N"/>
</dbReference>
<dbReference type="PRINTS" id="PR00039">
    <property type="entry name" value="HTHLYSR"/>
</dbReference>
<keyword evidence="3" id="KW-0238">DNA-binding</keyword>
<dbReference type="SUPFAM" id="SSF46785">
    <property type="entry name" value="Winged helix' DNA-binding domain"/>
    <property type="match status" value="1"/>
</dbReference>
<dbReference type="PANTHER" id="PTHR30126:SF40">
    <property type="entry name" value="HTH-TYPE TRANSCRIPTIONAL REGULATOR GLTR"/>
    <property type="match status" value="1"/>
</dbReference>
<evidence type="ECO:0000256" key="3">
    <source>
        <dbReference type="ARBA" id="ARBA00023125"/>
    </source>
</evidence>
<dbReference type="Pfam" id="PF00126">
    <property type="entry name" value="HTH_1"/>
    <property type="match status" value="1"/>
</dbReference>
<dbReference type="RefSeq" id="WP_160915016.1">
    <property type="nucleotide sequence ID" value="NZ_WMEZ01000003.1"/>
</dbReference>